<dbReference type="InterPro" id="IPR001138">
    <property type="entry name" value="Zn2Cys6_DnaBD"/>
</dbReference>
<dbReference type="Gene3D" id="3.40.630.10">
    <property type="entry name" value="Zn peptidases"/>
    <property type="match status" value="1"/>
</dbReference>
<keyword evidence="3" id="KW-0175">Coiled coil</keyword>
<dbReference type="CDD" id="cd02121">
    <property type="entry name" value="PA_GCPII_like"/>
    <property type="match status" value="1"/>
</dbReference>
<dbReference type="PANTHER" id="PTHR10404">
    <property type="entry name" value="N-ACETYLATED-ALPHA-LINKED ACIDIC DIPEPTIDASE"/>
    <property type="match status" value="1"/>
</dbReference>
<dbReference type="Pfam" id="PF00172">
    <property type="entry name" value="Zn_clus"/>
    <property type="match status" value="1"/>
</dbReference>
<dbReference type="CDD" id="cd08022">
    <property type="entry name" value="M28_PSMA_like"/>
    <property type="match status" value="1"/>
</dbReference>
<dbReference type="Proteomes" id="UP001341245">
    <property type="component" value="Unassembled WGS sequence"/>
</dbReference>
<dbReference type="SUPFAM" id="SSF52025">
    <property type="entry name" value="PA domain"/>
    <property type="match status" value="1"/>
</dbReference>
<name>A0ABR0TGB6_AURPU</name>
<dbReference type="Gene3D" id="3.50.30.30">
    <property type="match status" value="1"/>
</dbReference>
<dbReference type="PROSITE" id="PS50048">
    <property type="entry name" value="ZN2_CY6_FUNGAL_2"/>
    <property type="match status" value="1"/>
</dbReference>
<evidence type="ECO:0000256" key="2">
    <source>
        <dbReference type="ARBA" id="ARBA00023242"/>
    </source>
</evidence>
<feature type="domain" description="Zn(2)-C6 fungal-type" evidence="6">
    <location>
        <begin position="52"/>
        <end position="83"/>
    </location>
</feature>
<dbReference type="InterPro" id="IPR046450">
    <property type="entry name" value="PA_dom_sf"/>
</dbReference>
<feature type="region of interest" description="Disordered" evidence="4">
    <location>
        <begin position="531"/>
        <end position="551"/>
    </location>
</feature>
<evidence type="ECO:0000256" key="4">
    <source>
        <dbReference type="SAM" id="MobiDB-lite"/>
    </source>
</evidence>
<dbReference type="Pfam" id="PF02225">
    <property type="entry name" value="PA"/>
    <property type="match status" value="1"/>
</dbReference>
<feature type="compositionally biased region" description="Polar residues" evidence="4">
    <location>
        <begin position="160"/>
        <end position="172"/>
    </location>
</feature>
<feature type="coiled-coil region" evidence="3">
    <location>
        <begin position="92"/>
        <end position="119"/>
    </location>
</feature>
<evidence type="ECO:0000256" key="3">
    <source>
        <dbReference type="SAM" id="Coils"/>
    </source>
</evidence>
<gene>
    <name evidence="7" type="ORF">QM012_009253</name>
</gene>
<evidence type="ECO:0000313" key="8">
    <source>
        <dbReference type="Proteomes" id="UP001341245"/>
    </source>
</evidence>
<proteinExistence type="inferred from homology"/>
<organism evidence="7 8">
    <name type="scientific">Aureobasidium pullulans</name>
    <name type="common">Black yeast</name>
    <name type="synonym">Pullularia pullulans</name>
    <dbReference type="NCBI Taxonomy" id="5580"/>
    <lineage>
        <taxon>Eukaryota</taxon>
        <taxon>Fungi</taxon>
        <taxon>Dikarya</taxon>
        <taxon>Ascomycota</taxon>
        <taxon>Pezizomycotina</taxon>
        <taxon>Dothideomycetes</taxon>
        <taxon>Dothideomycetidae</taxon>
        <taxon>Dothideales</taxon>
        <taxon>Saccotheciaceae</taxon>
        <taxon>Aureobasidium</taxon>
    </lineage>
</organism>
<dbReference type="InterPro" id="IPR039373">
    <property type="entry name" value="Peptidase_M28B"/>
</dbReference>
<keyword evidence="2" id="KW-0539">Nucleus</keyword>
<keyword evidence="5" id="KW-0472">Membrane</keyword>
<dbReference type="PANTHER" id="PTHR10404:SF46">
    <property type="entry name" value="VACUOLAR PROTEIN SORTING-ASSOCIATED PROTEIN 70"/>
    <property type="match status" value="1"/>
</dbReference>
<evidence type="ECO:0000259" key="6">
    <source>
        <dbReference type="PROSITE" id="PS50048"/>
    </source>
</evidence>
<feature type="compositionally biased region" description="Polar residues" evidence="4">
    <location>
        <begin position="29"/>
        <end position="38"/>
    </location>
</feature>
<dbReference type="Pfam" id="PF04253">
    <property type="entry name" value="TFR_dimer"/>
    <property type="match status" value="1"/>
</dbReference>
<feature type="compositionally biased region" description="Low complexity" evidence="4">
    <location>
        <begin position="126"/>
        <end position="148"/>
    </location>
</feature>
<dbReference type="InterPro" id="IPR007365">
    <property type="entry name" value="TFR-like_dimer_dom"/>
</dbReference>
<evidence type="ECO:0000313" key="7">
    <source>
        <dbReference type="EMBL" id="KAK6003482.1"/>
    </source>
</evidence>
<dbReference type="PROSITE" id="PS00463">
    <property type="entry name" value="ZN2_CY6_FUNGAL_1"/>
    <property type="match status" value="1"/>
</dbReference>
<dbReference type="SUPFAM" id="SSF57701">
    <property type="entry name" value="Zn2/Cys6 DNA-binding domain"/>
    <property type="match status" value="1"/>
</dbReference>
<feature type="region of interest" description="Disordered" evidence="4">
    <location>
        <begin position="1"/>
        <end position="51"/>
    </location>
</feature>
<dbReference type="SUPFAM" id="SSF47672">
    <property type="entry name" value="Transferrin receptor-like dimerisation domain"/>
    <property type="match status" value="1"/>
</dbReference>
<dbReference type="Pfam" id="PF04389">
    <property type="entry name" value="Peptidase_M28"/>
    <property type="match status" value="1"/>
</dbReference>
<dbReference type="CDD" id="cd00067">
    <property type="entry name" value="GAL4"/>
    <property type="match status" value="1"/>
</dbReference>
<evidence type="ECO:0000256" key="1">
    <source>
        <dbReference type="ARBA" id="ARBA00005634"/>
    </source>
</evidence>
<dbReference type="Gene3D" id="1.20.930.40">
    <property type="entry name" value="Transferrin receptor-like, dimerisation domain"/>
    <property type="match status" value="1"/>
</dbReference>
<dbReference type="InterPro" id="IPR007484">
    <property type="entry name" value="Peptidase_M28"/>
</dbReference>
<protein>
    <recommendedName>
        <fullName evidence="6">Zn(2)-C6 fungal-type domain-containing protein</fullName>
    </recommendedName>
</protein>
<dbReference type="Gene3D" id="4.10.240.10">
    <property type="entry name" value="Zn(2)-C6 fungal-type DNA-binding domain"/>
    <property type="match status" value="1"/>
</dbReference>
<keyword evidence="8" id="KW-1185">Reference proteome</keyword>
<sequence>MNQEEPSFTAASDAQYPNAALQVGDPAGESTSSPSQSNGPPPKKRAPLASVACQDCRRRKTKCDGKKPSCSNCTKRGVPTCTYDLEPNQSRVAAYKQKIEQQISSIKKLEEEIEVLKKSPFHSGGVVVRTPVSEPTPSSSNNPSGGVPMRLLLNPAPEPNGTSPGKGSSNTFAPYLSDSLPPGQTVSREAELLYYQRNLEIEMRKLQDENRTLRTLISLLNSIDDRDTAQNMAKEIHTHGVSDDLLSRAQHLVASQLRRFCTIALVVLPLTTVALALLSYAFGQSDLFGDDKLDHFVPWVSLSGPTNPPHSQWPAGDGLSYADLKNILFDTPDPAKAKEWSQYYTAGPHLAGQNLSQAEWTRDRWEEFGVESEVVPYEVYINYPLDHRLALLKNGEVSFEATLEEDVLEEDPTSGLKNRVPTFHGYSASGNVTAQYVYCNFGTFTDFENLLAAGIELEGKIALVRYGGIFRGLKVKRAQELGMVGTIIYSDPGDDGLVTEVNGYKPYPEGPARNPSSVQRGSVQYLSQFPGDPTTPGYASKPGVPRKPANVSTPSIPSLPISYAEAIPLLQALNGHGPNASSFPARWHKGGLEHKNVSYNIGPSPPSVTINMMNLQNYTITPIWNTIGIINGSLSDEVIVLGNHRDAWIAGGAGDPNSGSAALNEVIRSFGVALSKGWKPQRTIVFASWDGEEYGLVGSTEWVEEYLPWLKDSAVAYLNVDVGTRGTKFNANAAPLLNQAIYEVTKSIQSPNQTVEGSTVYDLWDKHIGTMGSGSDFTAFQDFAGIPSADFGFGKTGPLDPIYHYHSNYDSYAWMVKYGDPTFQYHVTAAKVWSLLAASLSESPVVPFNASDYASSLERYLDSVKHMANSSGMAYRDKEETDVSMFVDLDLAIDYLQRAAHNFDARAASLAAQATAAEGKHNPAATNRLFADIRAVNAQYKMLERAFLFPKGLDGRSWFKHVVFAPGKWTGYAGDTYPGLVEAIQAGDKKALYRWAGIIEGVMWRAAGVLS</sequence>
<dbReference type="InterPro" id="IPR036757">
    <property type="entry name" value="TFR-like_dimer_dom_sf"/>
</dbReference>
<evidence type="ECO:0000256" key="5">
    <source>
        <dbReference type="SAM" id="Phobius"/>
    </source>
</evidence>
<dbReference type="SMART" id="SM00066">
    <property type="entry name" value="GAL4"/>
    <property type="match status" value="1"/>
</dbReference>
<feature type="compositionally biased region" description="Polar residues" evidence="4">
    <location>
        <begin position="1"/>
        <end position="12"/>
    </location>
</feature>
<comment type="caution">
    <text evidence="7">The sequence shown here is derived from an EMBL/GenBank/DDBJ whole genome shotgun (WGS) entry which is preliminary data.</text>
</comment>
<dbReference type="SUPFAM" id="SSF53187">
    <property type="entry name" value="Zn-dependent exopeptidases"/>
    <property type="match status" value="1"/>
</dbReference>
<feature type="region of interest" description="Disordered" evidence="4">
    <location>
        <begin position="124"/>
        <end position="183"/>
    </location>
</feature>
<accession>A0ABR0TGB6</accession>
<dbReference type="InterPro" id="IPR036864">
    <property type="entry name" value="Zn2-C6_fun-type_DNA-bd_sf"/>
</dbReference>
<reference evidence="7 8" key="1">
    <citation type="submission" date="2023-11" db="EMBL/GenBank/DDBJ databases">
        <title>Draft genome sequence and annotation of the polyextremotolerant black yeast-like fungus Aureobasidium pullulans NRRL 62042.</title>
        <authorList>
            <person name="Dielentheis-Frenken M.R.E."/>
            <person name="Wibberg D."/>
            <person name="Blank L.M."/>
            <person name="Tiso T."/>
        </authorList>
    </citation>
    <scope>NUCLEOTIDE SEQUENCE [LARGE SCALE GENOMIC DNA]</scope>
    <source>
        <strain evidence="7 8">NRRL 62042</strain>
    </source>
</reference>
<keyword evidence="5" id="KW-1133">Transmembrane helix</keyword>
<comment type="similarity">
    <text evidence="1">Belongs to the peptidase M28 family. M28B subfamily.</text>
</comment>
<dbReference type="EMBL" id="JASGXD010000009">
    <property type="protein sequence ID" value="KAK6003482.1"/>
    <property type="molecule type" value="Genomic_DNA"/>
</dbReference>
<feature type="transmembrane region" description="Helical" evidence="5">
    <location>
        <begin position="260"/>
        <end position="282"/>
    </location>
</feature>
<keyword evidence="5" id="KW-0812">Transmembrane</keyword>
<dbReference type="InterPro" id="IPR003137">
    <property type="entry name" value="PA_domain"/>
</dbReference>